<evidence type="ECO:0000313" key="3">
    <source>
        <dbReference type="Proteomes" id="UP000443090"/>
    </source>
</evidence>
<sequence>MTTNVRPTFPHNLTPYNRALGLDSQNQDTRVVASLGTPPNSPIYSANYLHIYLRINGSELLLPAPTFNIPSPASSRRPANIPLRNLPSRLDEHTASLLGAHSNEKQGRRSSLSRSSSPDSEFSWSDTGDLAEQLADAEDPLQIKLRASLDEQVFGGPSRRPTRQKRVRYQEDLEDPEEKGHQSGLVKEEIEIPEPAPRSIPKAERILAAIMSGGERQMHGLTGKPLV</sequence>
<proteinExistence type="predicted"/>
<reference evidence="2 3" key="1">
    <citation type="submission" date="2018-05" db="EMBL/GenBank/DDBJ databases">
        <title>Genome sequencing and assembly of the regulated plant pathogen Lachnellula willkommii and related sister species for the development of diagnostic species identification markers.</title>
        <authorList>
            <person name="Giroux E."/>
            <person name="Bilodeau G."/>
        </authorList>
    </citation>
    <scope>NUCLEOTIDE SEQUENCE [LARGE SCALE GENOMIC DNA]</scope>
    <source>
        <strain evidence="2 3">CBS 160.35</strain>
    </source>
</reference>
<feature type="region of interest" description="Disordered" evidence="1">
    <location>
        <begin position="150"/>
        <end position="185"/>
    </location>
</feature>
<gene>
    <name evidence="2" type="ORF">LOCC1_G004480</name>
</gene>
<dbReference type="EMBL" id="QGMI01000591">
    <property type="protein sequence ID" value="TVY38569.1"/>
    <property type="molecule type" value="Genomic_DNA"/>
</dbReference>
<dbReference type="OrthoDB" id="5416298at2759"/>
<organism evidence="2 3">
    <name type="scientific">Lachnellula occidentalis</name>
    <dbReference type="NCBI Taxonomy" id="215460"/>
    <lineage>
        <taxon>Eukaryota</taxon>
        <taxon>Fungi</taxon>
        <taxon>Dikarya</taxon>
        <taxon>Ascomycota</taxon>
        <taxon>Pezizomycotina</taxon>
        <taxon>Leotiomycetes</taxon>
        <taxon>Helotiales</taxon>
        <taxon>Lachnaceae</taxon>
        <taxon>Lachnellula</taxon>
    </lineage>
</organism>
<dbReference type="Proteomes" id="UP000443090">
    <property type="component" value="Unassembled WGS sequence"/>
</dbReference>
<keyword evidence="3" id="KW-1185">Reference proteome</keyword>
<accession>A0A8H8RQB3</accession>
<name>A0A8H8RQB3_9HELO</name>
<comment type="caution">
    <text evidence="2">The sequence shown here is derived from an EMBL/GenBank/DDBJ whole genome shotgun (WGS) entry which is preliminary data.</text>
</comment>
<protein>
    <submittedName>
        <fullName evidence="2">Uncharacterized protein</fullName>
    </submittedName>
</protein>
<dbReference type="AlphaFoldDB" id="A0A8H8RQB3"/>
<evidence type="ECO:0000313" key="2">
    <source>
        <dbReference type="EMBL" id="TVY38569.1"/>
    </source>
</evidence>
<evidence type="ECO:0000256" key="1">
    <source>
        <dbReference type="SAM" id="MobiDB-lite"/>
    </source>
</evidence>
<feature type="compositionally biased region" description="Low complexity" evidence="1">
    <location>
        <begin position="109"/>
        <end position="125"/>
    </location>
</feature>
<feature type="region of interest" description="Disordered" evidence="1">
    <location>
        <begin position="98"/>
        <end position="127"/>
    </location>
</feature>